<gene>
    <name evidence="2" type="ORF">ArsFIN_17400</name>
</gene>
<dbReference type="GO" id="GO:0006313">
    <property type="term" value="P:DNA transposition"/>
    <property type="evidence" value="ECO:0007669"/>
    <property type="project" value="InterPro"/>
</dbReference>
<proteinExistence type="predicted"/>
<dbReference type="KEGG" id="ans:ArsFIN_17400"/>
<dbReference type="GO" id="GO:0004803">
    <property type="term" value="F:transposase activity"/>
    <property type="evidence" value="ECO:0007669"/>
    <property type="project" value="InterPro"/>
</dbReference>
<dbReference type="GO" id="GO:0003677">
    <property type="term" value="F:DNA binding"/>
    <property type="evidence" value="ECO:0007669"/>
    <property type="project" value="InterPro"/>
</dbReference>
<accession>A0A4V1BWS1</accession>
<evidence type="ECO:0000259" key="1">
    <source>
        <dbReference type="Pfam" id="PF04986"/>
    </source>
</evidence>
<dbReference type="InterPro" id="IPR007069">
    <property type="entry name" value="Transposase_32"/>
</dbReference>
<dbReference type="EMBL" id="CP038613">
    <property type="protein sequence ID" value="QBY43173.1"/>
    <property type="molecule type" value="Genomic_DNA"/>
</dbReference>
<feature type="domain" description="Transposase IS801/IS1294" evidence="1">
    <location>
        <begin position="6"/>
        <end position="110"/>
    </location>
</feature>
<evidence type="ECO:0000313" key="3">
    <source>
        <dbReference type="Proteomes" id="UP000295134"/>
    </source>
</evidence>
<sequence>MPGFGHIRNYQTWCRYLNAQFQRYWKVHFAKKTRGAWHNVKYLGRYLKRPPISASQLKHYSGGTVVHHYYDHHSQQYRRQTLSQEEMIRRYVSHIPARHFKMIRYYGFSQSQTRVLITEGV</sequence>
<protein>
    <submittedName>
        <fullName evidence="2">Transposase</fullName>
    </submittedName>
</protein>
<name>A0A4V1BWS1_9GAMM</name>
<dbReference type="Pfam" id="PF04986">
    <property type="entry name" value="Y2_Tnp"/>
    <property type="match status" value="1"/>
</dbReference>
<dbReference type="Proteomes" id="UP000295134">
    <property type="component" value="Chromosome"/>
</dbReference>
<dbReference type="AlphaFoldDB" id="A0A4V1BWS1"/>
<reference evidence="2 3" key="1">
    <citation type="submission" date="2019-03" db="EMBL/GenBank/DDBJ databases">
        <title>Long-read sequencing reveals hyperdense prophage content in a complex bacterial symbiont genome.</title>
        <authorList>
            <person name="Frost C.L."/>
            <person name="Siozios S."/>
            <person name="Nadal-Jimenez P."/>
            <person name="Brockhurst M.A."/>
            <person name="King K.C."/>
            <person name="Darby A.C."/>
            <person name="Hurst G.D.D."/>
        </authorList>
    </citation>
    <scope>NUCLEOTIDE SEQUENCE [LARGE SCALE GENOMIC DNA]</scope>
    <source>
        <strain evidence="2 3">FIN</strain>
    </source>
</reference>
<organism evidence="2 3">
    <name type="scientific">Arsenophonus nasoniae</name>
    <name type="common">son-killer infecting Nasonia vitripennis</name>
    <dbReference type="NCBI Taxonomy" id="638"/>
    <lineage>
        <taxon>Bacteria</taxon>
        <taxon>Pseudomonadati</taxon>
        <taxon>Pseudomonadota</taxon>
        <taxon>Gammaproteobacteria</taxon>
        <taxon>Enterobacterales</taxon>
        <taxon>Morganellaceae</taxon>
        <taxon>Arsenophonus</taxon>
    </lineage>
</organism>
<evidence type="ECO:0000313" key="2">
    <source>
        <dbReference type="EMBL" id="QBY43173.1"/>
    </source>
</evidence>